<dbReference type="AlphaFoldDB" id="A0A0C9MWX3"/>
<evidence type="ECO:0000313" key="3">
    <source>
        <dbReference type="Proteomes" id="UP000032025"/>
    </source>
</evidence>
<keyword evidence="3" id="KW-1185">Reference proteome</keyword>
<reference evidence="2 3" key="1">
    <citation type="submission" date="2014-08" db="EMBL/GenBank/DDBJ databases">
        <title>Whole genome shotgun sequence of Sphingomonas paucimobilis NBRC 13935.</title>
        <authorList>
            <person name="Hosoyama A."/>
            <person name="Hashimoto M."/>
            <person name="Hosoyama Y."/>
            <person name="Noguchi M."/>
            <person name="Uohara A."/>
            <person name="Ohji S."/>
            <person name="Katano-Makiyama Y."/>
            <person name="Ichikawa N."/>
            <person name="Kimura A."/>
            <person name="Yamazoe A."/>
            <person name="Fujita N."/>
        </authorList>
    </citation>
    <scope>NUCLEOTIDE SEQUENCE [LARGE SCALE GENOMIC DNA]</scope>
    <source>
        <strain evidence="2 3">NBRC 13935</strain>
    </source>
</reference>
<evidence type="ECO:0000313" key="2">
    <source>
        <dbReference type="EMBL" id="GAN15111.1"/>
    </source>
</evidence>
<gene>
    <name evidence="2" type="ORF">SP6_50_01120</name>
</gene>
<proteinExistence type="predicted"/>
<protein>
    <submittedName>
        <fullName evidence="2">DNA, contig: SP650</fullName>
    </submittedName>
</protein>
<sequence>MSDPVIAAQHAALLDLYRRHAPPPGAPYALVDFPDHPNVGDSAIWLGEIALLRAVGAGDPAYVCRWDDFDEATFRDACPTGPIFIHGGGNLGDIWPHHQHFREALLTDFVDRRIVQLPQSIHFRDAAHRDRFAAAVARHPDFHLFVRDAASLALAKAYFDCPSDLAPDSAFGIGALPRPVEADCRILMLLRSDAERAARDDEALRDLPNAVALDWLEEDAVIATDPTERARLRVERGLRLLSRGERIVTDRLHGHILALLLGIPHVILDNDYGKVAAYHAAWTAASPLVHQAATAEDAMAGLMA</sequence>
<dbReference type="Pfam" id="PF04230">
    <property type="entry name" value="PS_pyruv_trans"/>
    <property type="match status" value="1"/>
</dbReference>
<feature type="domain" description="Polysaccharide pyruvyl transferase" evidence="1">
    <location>
        <begin position="38"/>
        <end position="272"/>
    </location>
</feature>
<organism evidence="2 3">
    <name type="scientific">Sphingomonas paucimobilis NBRC 13935</name>
    <dbReference type="NCBI Taxonomy" id="1219050"/>
    <lineage>
        <taxon>Bacteria</taxon>
        <taxon>Pseudomonadati</taxon>
        <taxon>Pseudomonadota</taxon>
        <taxon>Alphaproteobacteria</taxon>
        <taxon>Sphingomonadales</taxon>
        <taxon>Sphingomonadaceae</taxon>
        <taxon>Sphingomonas</taxon>
    </lineage>
</organism>
<evidence type="ECO:0000259" key="1">
    <source>
        <dbReference type="Pfam" id="PF04230"/>
    </source>
</evidence>
<name>A0A0C9MWX3_SPHPI</name>
<dbReference type="EMBL" id="BBJS01000050">
    <property type="protein sequence ID" value="GAN15111.1"/>
    <property type="molecule type" value="Genomic_DNA"/>
</dbReference>
<accession>A0A0C9MWX3</accession>
<dbReference type="RefSeq" id="WP_007404105.1">
    <property type="nucleotide sequence ID" value="NZ_BBJS01000050.1"/>
</dbReference>
<dbReference type="Proteomes" id="UP000032025">
    <property type="component" value="Unassembled WGS sequence"/>
</dbReference>
<dbReference type="GeneID" id="78526200"/>
<dbReference type="InterPro" id="IPR007345">
    <property type="entry name" value="Polysacch_pyruvyl_Trfase"/>
</dbReference>
<comment type="caution">
    <text evidence="2">The sequence shown here is derived from an EMBL/GenBank/DDBJ whole genome shotgun (WGS) entry which is preliminary data.</text>
</comment>